<reference evidence="6" key="1">
    <citation type="submission" date="2023-10" db="EMBL/GenBank/DDBJ databases">
        <authorList>
            <person name="Chen Y."/>
            <person name="Shah S."/>
            <person name="Dougan E. K."/>
            <person name="Thang M."/>
            <person name="Chan C."/>
        </authorList>
    </citation>
    <scope>NUCLEOTIDE SEQUENCE [LARGE SCALE GENOMIC DNA]</scope>
</reference>
<dbReference type="Pfam" id="PF02531">
    <property type="entry name" value="PsaD"/>
    <property type="match status" value="1"/>
</dbReference>
<evidence type="ECO:0000313" key="6">
    <source>
        <dbReference type="EMBL" id="CAK0803541.1"/>
    </source>
</evidence>
<dbReference type="EMBL" id="CAUYUJ010003030">
    <property type="protein sequence ID" value="CAK0803541.1"/>
    <property type="molecule type" value="Genomic_DNA"/>
</dbReference>
<accession>A0ABN9QCY8</accession>
<sequence length="254" mass="28116">GFKRWLENNCLPREACTQGAPTARRAALWPRRSPCCLPQALRSAPPARPSPLAAASWAPPPRAPPRAPTCAPRAAPRRSARARRPGAARRPAARAGSPPWRRARCSRPRPRARPRGAPRGGGGEARQGEEGKEGIRDRVHPPPRGRRDLLESPKFPMFMGGTNGYMSKGTRERHAITWTAKEAFVFEMPILGVAVMNKGENLCYFRKKEQCIALGKQLRKMKIENYKIYRLKKDGQGTAPSSSCTRPTACSPKR</sequence>
<dbReference type="InterPro" id="IPR036579">
    <property type="entry name" value="PsaD_sf"/>
</dbReference>
<evidence type="ECO:0000256" key="3">
    <source>
        <dbReference type="ARBA" id="ARBA00022836"/>
    </source>
</evidence>
<keyword evidence="3 4" id="KW-0603">Photosystem I</keyword>
<dbReference type="SUPFAM" id="SSF64234">
    <property type="entry name" value="Photosystem I subunit PsaD"/>
    <property type="match status" value="1"/>
</dbReference>
<feature type="compositionally biased region" description="Polar residues" evidence="5">
    <location>
        <begin position="238"/>
        <end position="248"/>
    </location>
</feature>
<feature type="compositionally biased region" description="Basic and acidic residues" evidence="5">
    <location>
        <begin position="126"/>
        <end position="151"/>
    </location>
</feature>
<comment type="subcellular location">
    <subcellularLocation>
        <location evidence="4">Plastid</location>
        <location evidence="4">Chloroplast thylakoid membrane</location>
        <topology evidence="4">Peripheral membrane protein</topology>
        <orientation evidence="4">Stromal side</orientation>
    </subcellularLocation>
</comment>
<dbReference type="Gene3D" id="3.30.1470.10">
    <property type="entry name" value="Photosystem I PsaD, reaction center subunit II"/>
    <property type="match status" value="1"/>
</dbReference>
<protein>
    <recommendedName>
        <fullName evidence="4">Photosystem I reaction center subunit II</fullName>
    </recommendedName>
</protein>
<name>A0ABN9QCY8_9DINO</name>
<feature type="region of interest" description="Disordered" evidence="5">
    <location>
        <begin position="40"/>
        <end position="166"/>
    </location>
</feature>
<evidence type="ECO:0000256" key="4">
    <source>
        <dbReference type="RuleBase" id="RU368104"/>
    </source>
</evidence>
<feature type="compositionally biased region" description="Basic residues" evidence="5">
    <location>
        <begin position="75"/>
        <end position="87"/>
    </location>
</feature>
<comment type="similarity">
    <text evidence="1 4">Belongs to the PsaD family.</text>
</comment>
<feature type="compositionally biased region" description="Basic residues" evidence="5">
    <location>
        <begin position="101"/>
        <end position="116"/>
    </location>
</feature>
<keyword evidence="4" id="KW-0793">Thylakoid</keyword>
<keyword evidence="2 4" id="KW-0602">Photosynthesis</keyword>
<evidence type="ECO:0000313" key="7">
    <source>
        <dbReference type="Proteomes" id="UP001189429"/>
    </source>
</evidence>
<dbReference type="InterPro" id="IPR003685">
    <property type="entry name" value="PsaD"/>
</dbReference>
<dbReference type="PANTHER" id="PTHR31982:SF5">
    <property type="entry name" value="PHOTOSYSTEM I REACTION CENTER SUBUNIT II, CHLOROPLASTIC"/>
    <property type="match status" value="1"/>
</dbReference>
<feature type="compositionally biased region" description="Low complexity" evidence="5">
    <location>
        <begin position="88"/>
        <end position="100"/>
    </location>
</feature>
<dbReference type="Proteomes" id="UP001189429">
    <property type="component" value="Unassembled WGS sequence"/>
</dbReference>
<keyword evidence="7" id="KW-1185">Reference proteome</keyword>
<feature type="non-terminal residue" evidence="6">
    <location>
        <position position="1"/>
    </location>
</feature>
<comment type="caution">
    <text evidence="6">The sequence shown here is derived from an EMBL/GenBank/DDBJ whole genome shotgun (WGS) entry which is preliminary data.</text>
</comment>
<evidence type="ECO:0000256" key="2">
    <source>
        <dbReference type="ARBA" id="ARBA00022531"/>
    </source>
</evidence>
<evidence type="ECO:0000256" key="1">
    <source>
        <dbReference type="ARBA" id="ARBA00009926"/>
    </source>
</evidence>
<feature type="compositionally biased region" description="Low complexity" evidence="5">
    <location>
        <begin position="40"/>
        <end position="57"/>
    </location>
</feature>
<evidence type="ECO:0000256" key="5">
    <source>
        <dbReference type="SAM" id="MobiDB-lite"/>
    </source>
</evidence>
<organism evidence="6 7">
    <name type="scientific">Prorocentrum cordatum</name>
    <dbReference type="NCBI Taxonomy" id="2364126"/>
    <lineage>
        <taxon>Eukaryota</taxon>
        <taxon>Sar</taxon>
        <taxon>Alveolata</taxon>
        <taxon>Dinophyceae</taxon>
        <taxon>Prorocentrales</taxon>
        <taxon>Prorocentraceae</taxon>
        <taxon>Prorocentrum</taxon>
    </lineage>
</organism>
<proteinExistence type="inferred from homology"/>
<feature type="region of interest" description="Disordered" evidence="5">
    <location>
        <begin position="234"/>
        <end position="254"/>
    </location>
</feature>
<comment type="function">
    <text evidence="4">PsaD can form complexes with ferredoxin and ferredoxin-oxidoreductase in photosystem I (PS I) reaction center.</text>
</comment>
<feature type="compositionally biased region" description="Pro residues" evidence="5">
    <location>
        <begin position="58"/>
        <end position="67"/>
    </location>
</feature>
<dbReference type="PANTHER" id="PTHR31982">
    <property type="entry name" value="PHOTOSYSTEM I REACTION CENTER SUBUNIT II-1, CHLOROPLASTIC-RELATED"/>
    <property type="match status" value="1"/>
</dbReference>
<gene>
    <name evidence="6" type="ORF">PCOR1329_LOCUS10665</name>
</gene>